<dbReference type="EMBL" id="ACCJ01000074">
    <property type="protein sequence ID" value="EEG56365.1"/>
    <property type="molecule type" value="Genomic_DNA"/>
</dbReference>
<reference evidence="1 2" key="1">
    <citation type="submission" date="2009-02" db="EMBL/GenBank/DDBJ databases">
        <title>Draft genome sequence of Clostridium asparagiforme (DSM 15981).</title>
        <authorList>
            <person name="Sudarsanam P."/>
            <person name="Ley R."/>
            <person name="Guruge J."/>
            <person name="Turnbaugh P.J."/>
            <person name="Mahowald M."/>
            <person name="Liep D."/>
            <person name="Gordon J."/>
        </authorList>
    </citation>
    <scope>NUCLEOTIDE SEQUENCE [LARGE SCALE GENOMIC DNA]</scope>
    <source>
        <strain evidence="1 2">DSM 15981</strain>
    </source>
</reference>
<evidence type="ECO:0000313" key="1">
    <source>
        <dbReference type="EMBL" id="EEG56365.1"/>
    </source>
</evidence>
<accession>C0CX34</accession>
<evidence type="ECO:0000313" key="2">
    <source>
        <dbReference type="Proteomes" id="UP000004756"/>
    </source>
</evidence>
<dbReference type="Proteomes" id="UP000004756">
    <property type="component" value="Unassembled WGS sequence"/>
</dbReference>
<dbReference type="HOGENOM" id="CLU_3214237_0_0_9"/>
<organism evidence="1 2">
    <name type="scientific">[Clostridium] asparagiforme DSM 15981</name>
    <dbReference type="NCBI Taxonomy" id="518636"/>
    <lineage>
        <taxon>Bacteria</taxon>
        <taxon>Bacillati</taxon>
        <taxon>Bacillota</taxon>
        <taxon>Clostridia</taxon>
        <taxon>Lachnospirales</taxon>
        <taxon>Lachnospiraceae</taxon>
        <taxon>Enterocloster</taxon>
    </lineage>
</organism>
<protein>
    <submittedName>
        <fullName evidence="1">Uncharacterized protein</fullName>
    </submittedName>
</protein>
<name>C0CX34_9FIRM</name>
<keyword evidence="2" id="KW-1185">Reference proteome</keyword>
<dbReference type="AlphaFoldDB" id="C0CX34"/>
<gene>
    <name evidence="1" type="ORF">CLOSTASPAR_01555</name>
</gene>
<sequence>MLTSATFPYYTWSPTARLLTSATFPYYSKYVGRNKEERRFLYKI</sequence>
<comment type="caution">
    <text evidence="1">The sequence shown here is derived from an EMBL/GenBank/DDBJ whole genome shotgun (WGS) entry which is preliminary data.</text>
</comment>
<proteinExistence type="predicted"/>